<evidence type="ECO:0000256" key="4">
    <source>
        <dbReference type="ARBA" id="ARBA00023136"/>
    </source>
</evidence>
<dbReference type="EMBL" id="HG673384">
    <property type="protein sequence ID" value="CDI83245.1"/>
    <property type="molecule type" value="Genomic_DNA"/>
</dbReference>
<feature type="domain" description="Polycystin cation channel PKD1/PKD2" evidence="7">
    <location>
        <begin position="1152"/>
        <end position="1283"/>
    </location>
</feature>
<protein>
    <recommendedName>
        <fullName evidence="7">Polycystin cation channel PKD1/PKD2 domain-containing protein</fullName>
    </recommendedName>
</protein>
<dbReference type="GO" id="GO:0050982">
    <property type="term" value="P:detection of mechanical stimulus"/>
    <property type="evidence" value="ECO:0007669"/>
    <property type="project" value="TreeGrafter"/>
</dbReference>
<gene>
    <name evidence="8" type="ORF">EAH_00034750</name>
</gene>
<dbReference type="GO" id="GO:0005262">
    <property type="term" value="F:calcium channel activity"/>
    <property type="evidence" value="ECO:0007669"/>
    <property type="project" value="TreeGrafter"/>
</dbReference>
<reference evidence="8" key="1">
    <citation type="submission" date="2013-10" db="EMBL/GenBank/DDBJ databases">
        <title>Genomic analysis of the causative agents of coccidiosis in chickens.</title>
        <authorList>
            <person name="Reid A.J."/>
            <person name="Blake D."/>
            <person name="Billington K."/>
            <person name="Browne H."/>
            <person name="Dunn M."/>
            <person name="Hung S."/>
            <person name="Kawahara F."/>
            <person name="Miranda-Saavedra D."/>
            <person name="Mourier T."/>
            <person name="Nagra H."/>
            <person name="Otto T.D."/>
            <person name="Rawlings N."/>
            <person name="Sanchez A."/>
            <person name="Sanders M."/>
            <person name="Subramaniam C."/>
            <person name="Tay Y."/>
            <person name="Dear P."/>
            <person name="Doerig C."/>
            <person name="Gruber A."/>
            <person name="Parkinson J."/>
            <person name="Shirley M."/>
            <person name="Wan K.L."/>
            <person name="Berriman M."/>
            <person name="Tomley F."/>
            <person name="Pain A."/>
        </authorList>
    </citation>
    <scope>NUCLEOTIDE SEQUENCE</scope>
    <source>
        <strain evidence="8">Houghton</strain>
    </source>
</reference>
<dbReference type="GO" id="GO:0016020">
    <property type="term" value="C:membrane"/>
    <property type="evidence" value="ECO:0007669"/>
    <property type="project" value="UniProtKB-SubCell"/>
</dbReference>
<feature type="transmembrane region" description="Helical" evidence="6">
    <location>
        <begin position="1198"/>
        <end position="1220"/>
    </location>
</feature>
<feature type="transmembrane region" description="Helical" evidence="6">
    <location>
        <begin position="618"/>
        <end position="637"/>
    </location>
</feature>
<dbReference type="GeneID" id="25271545"/>
<feature type="transmembrane region" description="Helical" evidence="6">
    <location>
        <begin position="579"/>
        <end position="598"/>
    </location>
</feature>
<name>U6GST9_EIMAC</name>
<keyword evidence="4 6" id="KW-0472">Membrane</keyword>
<dbReference type="InterPro" id="IPR051223">
    <property type="entry name" value="Polycystin"/>
</dbReference>
<feature type="transmembrane region" description="Helical" evidence="6">
    <location>
        <begin position="1263"/>
        <end position="1285"/>
    </location>
</feature>
<dbReference type="PANTHER" id="PTHR10877">
    <property type="entry name" value="POLYCYSTIN FAMILY MEMBER"/>
    <property type="match status" value="1"/>
</dbReference>
<feature type="transmembrane region" description="Helical" evidence="6">
    <location>
        <begin position="1090"/>
        <end position="1108"/>
    </location>
</feature>
<dbReference type="RefSeq" id="XP_013247609.1">
    <property type="nucleotide sequence ID" value="XM_013392155.1"/>
</dbReference>
<dbReference type="PANTHER" id="PTHR10877:SF197">
    <property type="entry name" value="POLYCYSTIC KIDNEY DISEASE PROTEIN 1-LIKE 2"/>
    <property type="match status" value="1"/>
</dbReference>
<dbReference type="OMA" id="RETSWHK"/>
<keyword evidence="2 6" id="KW-0812">Transmembrane</keyword>
<feature type="transmembrane region" description="Helical" evidence="6">
    <location>
        <begin position="1034"/>
        <end position="1056"/>
    </location>
</feature>
<keyword evidence="5" id="KW-0175">Coiled coil</keyword>
<evidence type="ECO:0000256" key="6">
    <source>
        <dbReference type="SAM" id="Phobius"/>
    </source>
</evidence>
<organism evidence="8 9">
    <name type="scientific">Eimeria acervulina</name>
    <name type="common">Coccidian parasite</name>
    <dbReference type="NCBI Taxonomy" id="5801"/>
    <lineage>
        <taxon>Eukaryota</taxon>
        <taxon>Sar</taxon>
        <taxon>Alveolata</taxon>
        <taxon>Apicomplexa</taxon>
        <taxon>Conoidasida</taxon>
        <taxon>Coccidia</taxon>
        <taxon>Eucoccidiorida</taxon>
        <taxon>Eimeriorina</taxon>
        <taxon>Eimeriidae</taxon>
        <taxon>Eimeria</taxon>
    </lineage>
</organism>
<evidence type="ECO:0000256" key="5">
    <source>
        <dbReference type="SAM" id="Coils"/>
    </source>
</evidence>
<comment type="subcellular location">
    <subcellularLocation>
        <location evidence="1">Membrane</location>
        <topology evidence="1">Multi-pass membrane protein</topology>
    </subcellularLocation>
</comment>
<accession>U6GST9</accession>
<feature type="transmembrane region" description="Helical" evidence="6">
    <location>
        <begin position="467"/>
        <end position="492"/>
    </location>
</feature>
<dbReference type="InterPro" id="IPR013122">
    <property type="entry name" value="PKD1_2_channel"/>
</dbReference>
<sequence>MFITAFAGVCCFRLWGNNSMTQQRRTCFQGEVQDLVWPLAENILETREADAAAKQWDGLPTAPQHMASATKDGDREKRRHLEKQLLLEDSNTNNLGDVLRGQTPLLRREMFRRRLFPIRFEESAKNVEEVQQLLKQRQPVSQLLISLLYLAALLLFLSYALEITKIFEAADGITSPLKSALAPTLSSFNSISYEVAKAQQTPLAPTLVSVTPDSGYPADILTLKSKGGVASWIVYGFIPILYGPSAHTSNLGSARIVGHCFRFTFRQVELEDIDGFELGYEGIWPIAATGATSKIAAAKLRSENPLISPPGSRFTYSYPFAASGDAKAFNQRGGYYQVICEDSMQAAQNALQQNQAPSRYPPWFVPLPVIADRRTISAVVDFFAINPVTQTFSHCAILFAFTSSGTIQRPLVWVSSLISFSAQSDGLVRYTSLGLTLALMLLYLLCEYAEMKKLGFKSWLKGGWTMFLLCHISMLLSFLASFATAQIIALLAPQVKVTLGDNGYYNVSDAPSATNEKEFFQLISDYGNLFRANAAAQQACIVFGSLTAVTGSILITRLLPAIAGIETKAIQMTFRKVKFYILACSVGMLAIVLIFVTFGSVSFGASSDSFSGYYERHVLATLTTSAAFLLGGILGNYDVYTMASVDPVLAGIFFVPLFLLFSVFGFTFLVAVVLRKYDFCAQSIEQNLIKYKLREQAVCTCRTKERLEMLAAEEFEDDVREAGELKDRENKKQALRKRKKSGGEYYRCDGEEDSPSIPDEYEDAPPQYPPWVWQAIGMEDPLSLYAAQPTLERGFYVDPASMAEYTRTYGFFKEFDATDFASKEESYFTPNLGANTTPKAPAPSVAKLSVDATAEMREMAGRAASSTAFPVAPVTFTCADPSLGAAYTGPSTTVSQQSNEPHGQAYQQLVLYNWNSSLTTRSVRVLLALRQETSFPIKLGFSCESLQCEYQPVFEAATFKGFLKKLADGNVLRDTVEELTLHIVLVNRNHINMLLEAYIKFYRNRGGSISPNLYVEAFSLQPYSTWDLTTVTVIALQVASVALFLFFGGSFIVELHRFRRSLKQEREDYSFGLCLGIFFFDDLFNLFDLIGFGVLAGSIVVWILHVLASTHSQVFNLADDLAKASAAAAAGGTQEADATAAAGALFEAVSSTAASLRAYAQLAAAILAVAFLRFLRIGRKRKRLTLMFFALNSALEEIIQVLMGAMLVFIGFSYLCFLSFGRHLESYSTLKSSFISTILLTTGFFPSSQLFHADAVMAGVFLYPYLFFIGTICFSFFLCVLLRSLAFRSAEIKAMERLGKIEQRSLLESLKLFFQELSCSFQPSHEELEAQQKALELEHLQLQEGDSTAFGKRTASDQHADFELLRVIEQSERKRRESPLKVVELPPDVVTSALSDEQYAALPDEVHFFANQEVAAFVDRFRLLVMQFRLGNGDVVSLLQQLENDAYKELSTLSREVAQQEGHLQHELSVYSSRVVNGQQRLTGYIKFLEQALQDREEELRLQLQELKLIETKFDTEKYAAERYTDKRVTGGFGAFHYNATTVPKTP</sequence>
<feature type="transmembrane region" description="Helical" evidence="6">
    <location>
        <begin position="649"/>
        <end position="674"/>
    </location>
</feature>
<evidence type="ECO:0000313" key="8">
    <source>
        <dbReference type="EMBL" id="CDI83245.1"/>
    </source>
</evidence>
<proteinExistence type="predicted"/>
<keyword evidence="9" id="KW-1185">Reference proteome</keyword>
<evidence type="ECO:0000256" key="2">
    <source>
        <dbReference type="ARBA" id="ARBA00022692"/>
    </source>
</evidence>
<dbReference type="OrthoDB" id="330982at2759"/>
<reference evidence="8" key="2">
    <citation type="submission" date="2013-10" db="EMBL/GenBank/DDBJ databases">
        <authorList>
            <person name="Aslett M."/>
        </authorList>
    </citation>
    <scope>NUCLEOTIDE SEQUENCE</scope>
    <source>
        <strain evidence="8">Houghton</strain>
    </source>
</reference>
<dbReference type="Pfam" id="PF08016">
    <property type="entry name" value="PKD_channel"/>
    <property type="match status" value="1"/>
</dbReference>
<evidence type="ECO:0000256" key="3">
    <source>
        <dbReference type="ARBA" id="ARBA00022989"/>
    </source>
</evidence>
<evidence type="ECO:0000259" key="7">
    <source>
        <dbReference type="Pfam" id="PF08016"/>
    </source>
</evidence>
<evidence type="ECO:0000313" key="9">
    <source>
        <dbReference type="Proteomes" id="UP000018050"/>
    </source>
</evidence>
<dbReference type="VEuPathDB" id="ToxoDB:EAH_00034750"/>
<feature type="transmembrane region" description="Helical" evidence="6">
    <location>
        <begin position="1158"/>
        <end position="1178"/>
    </location>
</feature>
<feature type="transmembrane region" description="Helical" evidence="6">
    <location>
        <begin position="535"/>
        <end position="559"/>
    </location>
</feature>
<keyword evidence="3 6" id="KW-1133">Transmembrane helix</keyword>
<dbReference type="Proteomes" id="UP000018050">
    <property type="component" value="Unassembled WGS sequence"/>
</dbReference>
<evidence type="ECO:0000256" key="1">
    <source>
        <dbReference type="ARBA" id="ARBA00004141"/>
    </source>
</evidence>
<feature type="coiled-coil region" evidence="5">
    <location>
        <begin position="1486"/>
        <end position="1513"/>
    </location>
</feature>
<feature type="transmembrane region" description="Helical" evidence="6">
    <location>
        <begin position="427"/>
        <end position="446"/>
    </location>
</feature>